<dbReference type="GO" id="GO:0050797">
    <property type="term" value="F:thymidylate synthase (FAD) activity"/>
    <property type="evidence" value="ECO:0007669"/>
    <property type="project" value="InterPro"/>
</dbReference>
<dbReference type="PANTHER" id="PTHR34934:SF1">
    <property type="entry name" value="FLAVIN-DEPENDENT THYMIDYLATE SYNTHASE"/>
    <property type="match status" value="1"/>
</dbReference>
<dbReference type="Gene3D" id="3.30.1360.170">
    <property type="match status" value="2"/>
</dbReference>
<dbReference type="Proteomes" id="UP000176650">
    <property type="component" value="Unassembled WGS sequence"/>
</dbReference>
<reference evidence="1 2" key="1">
    <citation type="journal article" date="2016" name="Nat. Commun.">
        <title>Thousands of microbial genomes shed light on interconnected biogeochemical processes in an aquifer system.</title>
        <authorList>
            <person name="Anantharaman K."/>
            <person name="Brown C.T."/>
            <person name="Hug L.A."/>
            <person name="Sharon I."/>
            <person name="Castelle C.J."/>
            <person name="Probst A.J."/>
            <person name="Thomas B.C."/>
            <person name="Singh A."/>
            <person name="Wilkins M.J."/>
            <person name="Karaoz U."/>
            <person name="Brodie E.L."/>
            <person name="Williams K.H."/>
            <person name="Hubbard S.S."/>
            <person name="Banfield J.F."/>
        </authorList>
    </citation>
    <scope>NUCLEOTIDE SEQUENCE [LARGE SCALE GENOMIC DNA]</scope>
</reference>
<dbReference type="EMBL" id="MEYS01000001">
    <property type="protein sequence ID" value="OGD34532.1"/>
    <property type="molecule type" value="Genomic_DNA"/>
</dbReference>
<proteinExistence type="predicted"/>
<dbReference type="SUPFAM" id="SSF69796">
    <property type="entry name" value="Thymidylate synthase-complementing protein Thy1"/>
    <property type="match status" value="2"/>
</dbReference>
<dbReference type="InterPro" id="IPR036098">
    <property type="entry name" value="Thymidylate_synthase_ThyX_sf"/>
</dbReference>
<dbReference type="AlphaFoldDB" id="A0A1F5BV89"/>
<gene>
    <name evidence="1" type="ORF">A2988_03400</name>
</gene>
<dbReference type="GO" id="GO:0004799">
    <property type="term" value="F:thymidylate synthase activity"/>
    <property type="evidence" value="ECO:0007669"/>
    <property type="project" value="TreeGrafter"/>
</dbReference>
<dbReference type="GO" id="GO:0050660">
    <property type="term" value="F:flavin adenine dinucleotide binding"/>
    <property type="evidence" value="ECO:0007669"/>
    <property type="project" value="InterPro"/>
</dbReference>
<accession>A0A1F5BV89</accession>
<dbReference type="Pfam" id="PF02511">
    <property type="entry name" value="Thy1"/>
    <property type="match status" value="2"/>
</dbReference>
<dbReference type="GO" id="GO:0006231">
    <property type="term" value="P:dTMP biosynthetic process"/>
    <property type="evidence" value="ECO:0007669"/>
    <property type="project" value="InterPro"/>
</dbReference>
<name>A0A1F5BV89_9BACT</name>
<dbReference type="PROSITE" id="PS51331">
    <property type="entry name" value="THYX"/>
    <property type="match status" value="2"/>
</dbReference>
<organism evidence="1 2">
    <name type="scientific">Candidatus Azambacteria bacterium RIFCSPLOWO2_01_FULL_46_25</name>
    <dbReference type="NCBI Taxonomy" id="1797298"/>
    <lineage>
        <taxon>Bacteria</taxon>
        <taxon>Candidatus Azamiibacteriota</taxon>
    </lineage>
</organism>
<evidence type="ECO:0000313" key="1">
    <source>
        <dbReference type="EMBL" id="OGD34532.1"/>
    </source>
</evidence>
<dbReference type="GO" id="GO:0070402">
    <property type="term" value="F:NADPH binding"/>
    <property type="evidence" value="ECO:0007669"/>
    <property type="project" value="TreeGrafter"/>
</dbReference>
<evidence type="ECO:0000313" key="2">
    <source>
        <dbReference type="Proteomes" id="UP000176650"/>
    </source>
</evidence>
<dbReference type="STRING" id="1797298.A2988_03400"/>
<dbReference type="InterPro" id="IPR003669">
    <property type="entry name" value="Thymidylate_synthase_ThyX"/>
</dbReference>
<comment type="caution">
    <text evidence="1">The sequence shown here is derived from an EMBL/GenBank/DDBJ whole genome shotgun (WGS) entry which is preliminary data.</text>
</comment>
<dbReference type="PANTHER" id="PTHR34934">
    <property type="entry name" value="FLAVIN-DEPENDENT THYMIDYLATE SYNTHASE"/>
    <property type="match status" value="1"/>
</dbReference>
<protein>
    <recommendedName>
        <fullName evidence="3">Thymidylate synthase</fullName>
    </recommendedName>
</protein>
<sequence length="541" mass="62048">MISAQRFTQEELTILKHYVTDPESNVFAVKGLTGIVGPAYARYSRAQGSFLETFLKEFIKDGVLDAVKAAEVIERILIAYGDDSVGELEGAHVSMEQISNLATKEIEDRRIGGSPIEQSTRYVVYDQKDTEGKWRYLRPKEIMESPVAREYEVVMDELFSTYASLVEPMEAFYRNLKPLEEAEYDVIGKGTKQKRADLKEEKDLKAFDRTYKFDIRTKTCDTIRILLPAATLTNVGLYGNGRFYQYLLTHLYTHPLSEMGDIAAKAHNALNQVIPTFVKRAKKNEYIAGARSEMQNLADKLLGGVCPAQAKSVTLTGSGEADFFLMTLAQMLYPYGKHPLAQLCAFVKQLPQETQELILATYVGERKTRRDRPDRALETGYPLTFDLVGDFGIYRDLQRHRMLTQQRQLLNPYLGFEDNADIKTAGFQDRVDAIRQKVEALYEKVKTACGRHVAQYTVLMGHKMRWTMGMNLRAAEHMFELRTTPQGHPTYRRICQEMTSQTLKRYPWAKEILKFVDYGDYQWARGDSEAKQRQKERDLDQ</sequence>
<evidence type="ECO:0008006" key="3">
    <source>
        <dbReference type="Google" id="ProtNLM"/>
    </source>
</evidence>
<dbReference type="CDD" id="cd20175">
    <property type="entry name" value="ThyX"/>
    <property type="match status" value="1"/>
</dbReference>